<dbReference type="RefSeq" id="WP_144092126.1">
    <property type="nucleotide sequence ID" value="NZ_CABHMX010000006.1"/>
</dbReference>
<keyword evidence="2" id="KW-1185">Reference proteome</keyword>
<organism evidence="1 2">
    <name type="scientific">Blautia luti</name>
    <dbReference type="NCBI Taxonomy" id="89014"/>
    <lineage>
        <taxon>Bacteria</taxon>
        <taxon>Bacillati</taxon>
        <taxon>Bacillota</taxon>
        <taxon>Clostridia</taxon>
        <taxon>Lachnospirales</taxon>
        <taxon>Lachnospiraceae</taxon>
        <taxon>Blautia</taxon>
    </lineage>
</organism>
<evidence type="ECO:0000313" key="2">
    <source>
        <dbReference type="Proteomes" id="UP000408482"/>
    </source>
</evidence>
<dbReference type="Proteomes" id="UP000408482">
    <property type="component" value="Unassembled WGS sequence"/>
</dbReference>
<dbReference type="EMBL" id="CABHNW010000005">
    <property type="protein sequence ID" value="VUX29884.1"/>
    <property type="molecule type" value="Genomic_DNA"/>
</dbReference>
<sequence>MCWTDYLNNRVGFNRTDLRDAFVSDGICMSPSVFKKELNKLLDEGKIARVGRNAYCIPVNEEASYDYTYSQLAEDVADIMKTNHPFLEFSITELIQINEFVNHQIAHNILFLSVEDDLKEFVFETLKEKYPGKVLLNPSVELFHQYWSENMIVIQKLTTEAPRSKKEPWKARLEKLLVDLLTESLWLESIGESELPTIYEDAFLRYIIDESCLFRYAARRNAEKRIRTFIAEQTTITLRIKR</sequence>
<dbReference type="Pfam" id="PF20217">
    <property type="entry name" value="DUF6577"/>
    <property type="match status" value="1"/>
</dbReference>
<protein>
    <submittedName>
        <fullName evidence="1">Uncharacterized protein</fullName>
    </submittedName>
</protein>
<name>A0A564VBD0_9FIRM</name>
<dbReference type="AlphaFoldDB" id="A0A564VBD0"/>
<proteinExistence type="predicted"/>
<gene>
    <name evidence="1" type="ORF">RSSSTS7063_01987</name>
</gene>
<reference evidence="1 2" key="1">
    <citation type="submission" date="2019-07" db="EMBL/GenBank/DDBJ databases">
        <authorList>
            <person name="Hibberd C M."/>
            <person name="Gehrig L. J."/>
            <person name="Chang H.-W."/>
            <person name="Venkatesh S."/>
        </authorList>
    </citation>
    <scope>NUCLEOTIDE SEQUENCE [LARGE SCALE GENOMIC DNA]</scope>
    <source>
        <strain evidence="1">Blautia_luti_SSTS_Bg7063</strain>
    </source>
</reference>
<dbReference type="InterPro" id="IPR046484">
    <property type="entry name" value="DUF6577"/>
</dbReference>
<evidence type="ECO:0000313" key="1">
    <source>
        <dbReference type="EMBL" id="VUX29884.1"/>
    </source>
</evidence>
<accession>A0A564VBD0</accession>